<organism evidence="1 2">
    <name type="scientific">Artomyces pyxidatus</name>
    <dbReference type="NCBI Taxonomy" id="48021"/>
    <lineage>
        <taxon>Eukaryota</taxon>
        <taxon>Fungi</taxon>
        <taxon>Dikarya</taxon>
        <taxon>Basidiomycota</taxon>
        <taxon>Agaricomycotina</taxon>
        <taxon>Agaricomycetes</taxon>
        <taxon>Russulales</taxon>
        <taxon>Auriscalpiaceae</taxon>
        <taxon>Artomyces</taxon>
    </lineage>
</organism>
<sequence length="572" mass="64332">MGVLGFAPFLQKTCPQVIKNLPNRLKDLAGKTIVIDGTLVTQRLHFAPMPHEYRHVLGWYRLVQELRESGARAICVFDGKQRSPAKADEIERRRNVRRLDAFRGSIERDRLRRLGSLTELLKTCRSLDPQERRRATTTLHALLTSQKQAPPPIPAPFYVAGELSSLEPSQDLHLPSAYTPPLPSDDPLGYFTHEDIDDIIFHRYGEPDILISDTRLDSRDVTQNPNDLSFDQLSLDSYNMLQPSMDELPLASRTSLDVPSCIAALYLSYRQSIFKMDGLSTSDQPSSAIPLTDDVHDMHTEAAMSKSQHQLTIDEGRLWETLAGPTVLEDGDDSPQTILAALAEKSSLIAQSYLRRNNPPTEETYIESKAILQTMGVPWVETTGPYEAEALASSLVLKGFGDYVATEDTDVLVYEAPMLRHITSRRDPLTVISGSEVRAALELDRAQYIDFALLLGTDFSQRIKNVGPQRALKFIRERGSIEGILEAESQYPPRQSRETYLEHVRAARVVFSTLPPVPDALKLLPGEYREEEVSDMLRQYGLLRFLGHDGWDYTTALDGNYFHDNPAASRAW</sequence>
<evidence type="ECO:0000313" key="1">
    <source>
        <dbReference type="EMBL" id="KAI0064360.1"/>
    </source>
</evidence>
<dbReference type="EMBL" id="MU277199">
    <property type="protein sequence ID" value="KAI0064360.1"/>
    <property type="molecule type" value="Genomic_DNA"/>
</dbReference>
<reference evidence="1" key="2">
    <citation type="journal article" date="2022" name="New Phytol.">
        <title>Evolutionary transition to the ectomycorrhizal habit in the genomes of a hyperdiverse lineage of mushroom-forming fungi.</title>
        <authorList>
            <person name="Looney B."/>
            <person name="Miyauchi S."/>
            <person name="Morin E."/>
            <person name="Drula E."/>
            <person name="Courty P.E."/>
            <person name="Kohler A."/>
            <person name="Kuo A."/>
            <person name="LaButti K."/>
            <person name="Pangilinan J."/>
            <person name="Lipzen A."/>
            <person name="Riley R."/>
            <person name="Andreopoulos W."/>
            <person name="He G."/>
            <person name="Johnson J."/>
            <person name="Nolan M."/>
            <person name="Tritt A."/>
            <person name="Barry K.W."/>
            <person name="Grigoriev I.V."/>
            <person name="Nagy L.G."/>
            <person name="Hibbett D."/>
            <person name="Henrissat B."/>
            <person name="Matheny P.B."/>
            <person name="Labbe J."/>
            <person name="Martin F.M."/>
        </authorList>
    </citation>
    <scope>NUCLEOTIDE SEQUENCE</scope>
    <source>
        <strain evidence="1">HHB10654</strain>
    </source>
</reference>
<keyword evidence="2" id="KW-1185">Reference proteome</keyword>
<comment type="caution">
    <text evidence="1">The sequence shown here is derived from an EMBL/GenBank/DDBJ whole genome shotgun (WGS) entry which is preliminary data.</text>
</comment>
<name>A0ACB8T7W5_9AGAM</name>
<proteinExistence type="predicted"/>
<accession>A0ACB8T7W5</accession>
<protein>
    <submittedName>
        <fullName evidence="1">PIN domain-like protein</fullName>
    </submittedName>
</protein>
<gene>
    <name evidence="1" type="ORF">BV25DRAFT_1906722</name>
</gene>
<reference evidence="1" key="1">
    <citation type="submission" date="2021-03" db="EMBL/GenBank/DDBJ databases">
        <authorList>
            <consortium name="DOE Joint Genome Institute"/>
            <person name="Ahrendt S."/>
            <person name="Looney B.P."/>
            <person name="Miyauchi S."/>
            <person name="Morin E."/>
            <person name="Drula E."/>
            <person name="Courty P.E."/>
            <person name="Chicoki N."/>
            <person name="Fauchery L."/>
            <person name="Kohler A."/>
            <person name="Kuo A."/>
            <person name="Labutti K."/>
            <person name="Pangilinan J."/>
            <person name="Lipzen A."/>
            <person name="Riley R."/>
            <person name="Andreopoulos W."/>
            <person name="He G."/>
            <person name="Johnson J."/>
            <person name="Barry K.W."/>
            <person name="Grigoriev I.V."/>
            <person name="Nagy L."/>
            <person name="Hibbett D."/>
            <person name="Henrissat B."/>
            <person name="Matheny P.B."/>
            <person name="Labbe J."/>
            <person name="Martin F."/>
        </authorList>
    </citation>
    <scope>NUCLEOTIDE SEQUENCE</scope>
    <source>
        <strain evidence="1">HHB10654</strain>
    </source>
</reference>
<dbReference type="Proteomes" id="UP000814140">
    <property type="component" value="Unassembled WGS sequence"/>
</dbReference>
<evidence type="ECO:0000313" key="2">
    <source>
        <dbReference type="Proteomes" id="UP000814140"/>
    </source>
</evidence>